<comment type="caution">
    <text evidence="2">The sequence shown here is derived from an EMBL/GenBank/DDBJ whole genome shotgun (WGS) entry which is preliminary data.</text>
</comment>
<evidence type="ECO:0000256" key="1">
    <source>
        <dbReference type="SAM" id="Phobius"/>
    </source>
</evidence>
<evidence type="ECO:0000313" key="2">
    <source>
        <dbReference type="EMBL" id="EMA55265.1"/>
    </source>
</evidence>
<evidence type="ECO:0000313" key="3">
    <source>
        <dbReference type="Proteomes" id="UP000011625"/>
    </source>
</evidence>
<dbReference type="OrthoDB" id="214859at2157"/>
<gene>
    <name evidence="2" type="ORF">C450_02645</name>
</gene>
<organism evidence="2 3">
    <name type="scientific">Halococcus salifodinae DSM 8989</name>
    <dbReference type="NCBI Taxonomy" id="1227456"/>
    <lineage>
        <taxon>Archaea</taxon>
        <taxon>Methanobacteriati</taxon>
        <taxon>Methanobacteriota</taxon>
        <taxon>Stenosarchaea group</taxon>
        <taxon>Halobacteria</taxon>
        <taxon>Halobacteriales</taxon>
        <taxon>Halococcaceae</taxon>
        <taxon>Halococcus</taxon>
    </lineage>
</organism>
<keyword evidence="1" id="KW-1133">Transmembrane helix</keyword>
<accession>M0NEZ1</accession>
<keyword evidence="1" id="KW-0472">Membrane</keyword>
<dbReference type="Proteomes" id="UP000011625">
    <property type="component" value="Unassembled WGS sequence"/>
</dbReference>
<sequence>MALLTLLAPIGALANAAIATLVVGFVIVLVYRWFAGANDAETKEVNPETSEGPPLESWRHVYDVDKAAADREITAVQEQASDLAEADNEARR</sequence>
<reference evidence="2 3" key="1">
    <citation type="journal article" date="2014" name="PLoS Genet.">
        <title>Phylogenetically driven sequencing of extremely halophilic archaea reveals strategies for static and dynamic osmo-response.</title>
        <authorList>
            <person name="Becker E.A."/>
            <person name="Seitzer P.M."/>
            <person name="Tritt A."/>
            <person name="Larsen D."/>
            <person name="Krusor M."/>
            <person name="Yao A.I."/>
            <person name="Wu D."/>
            <person name="Madern D."/>
            <person name="Eisen J.A."/>
            <person name="Darling A.E."/>
            <person name="Facciotti M.T."/>
        </authorList>
    </citation>
    <scope>NUCLEOTIDE SEQUENCE [LARGE SCALE GENOMIC DNA]</scope>
    <source>
        <strain evidence="2 3">DSM 8989</strain>
    </source>
</reference>
<dbReference type="EMBL" id="AOME01000014">
    <property type="protein sequence ID" value="EMA55265.1"/>
    <property type="molecule type" value="Genomic_DNA"/>
</dbReference>
<feature type="transmembrane region" description="Helical" evidence="1">
    <location>
        <begin position="12"/>
        <end position="34"/>
    </location>
</feature>
<proteinExistence type="predicted"/>
<dbReference type="PATRIC" id="fig|1227456.3.peg.551"/>
<dbReference type="RefSeq" id="WP_005039652.1">
    <property type="nucleotide sequence ID" value="NZ_AOME01000014.1"/>
</dbReference>
<dbReference type="AlphaFoldDB" id="M0NEZ1"/>
<keyword evidence="3" id="KW-1185">Reference proteome</keyword>
<keyword evidence="1" id="KW-0812">Transmembrane</keyword>
<name>M0NEZ1_9EURY</name>
<protein>
    <submittedName>
        <fullName evidence="2">Uncharacterized protein</fullName>
    </submittedName>
</protein>